<gene>
    <name evidence="1" type="ORF">LEP1GSC194_2570</name>
</gene>
<protein>
    <submittedName>
        <fullName evidence="1">Uncharacterized protein</fullName>
    </submittedName>
</protein>
<evidence type="ECO:0000313" key="2">
    <source>
        <dbReference type="Proteomes" id="UP000011988"/>
    </source>
</evidence>
<dbReference type="Proteomes" id="UP000011988">
    <property type="component" value="Unassembled WGS sequence"/>
</dbReference>
<reference evidence="1 2" key="1">
    <citation type="submission" date="2013-01" db="EMBL/GenBank/DDBJ databases">
        <authorList>
            <person name="Harkins D.M."/>
            <person name="Durkin A.S."/>
            <person name="Brinkac L.M."/>
            <person name="Haft D.H."/>
            <person name="Selengut J.D."/>
            <person name="Sanka R."/>
            <person name="DePew J."/>
            <person name="Purushe J."/>
            <person name="Galloway R.L."/>
            <person name="Vinetz J.M."/>
            <person name="Sutton G.G."/>
            <person name="Nierman W.C."/>
            <person name="Fouts D.E."/>
        </authorList>
    </citation>
    <scope>NUCLEOTIDE SEQUENCE [LARGE SCALE GENOMIC DNA]</scope>
    <source>
        <strain evidence="1 2">79601</strain>
    </source>
</reference>
<sequence length="53" mass="6031">MNLQRTQNLILSNLIAENSQLKPSSDPFDFGGSIDSYINFKYVHLDQNNLSQT</sequence>
<organism evidence="1 2">
    <name type="scientific">Leptospira alstonii serovar Sichuan str. 79601</name>
    <dbReference type="NCBI Taxonomy" id="1218565"/>
    <lineage>
        <taxon>Bacteria</taxon>
        <taxon>Pseudomonadati</taxon>
        <taxon>Spirochaetota</taxon>
        <taxon>Spirochaetia</taxon>
        <taxon>Leptospirales</taxon>
        <taxon>Leptospiraceae</taxon>
        <taxon>Leptospira</taxon>
    </lineage>
</organism>
<name>M6DI11_9LEPT</name>
<comment type="caution">
    <text evidence="1">The sequence shown here is derived from an EMBL/GenBank/DDBJ whole genome shotgun (WGS) entry which is preliminary data.</text>
</comment>
<proteinExistence type="predicted"/>
<accession>M6DI11</accession>
<evidence type="ECO:0000313" key="1">
    <source>
        <dbReference type="EMBL" id="EMJ98160.1"/>
    </source>
</evidence>
<dbReference type="AlphaFoldDB" id="M6DI11"/>
<dbReference type="EMBL" id="ANIK01000003">
    <property type="protein sequence ID" value="EMJ98160.1"/>
    <property type="molecule type" value="Genomic_DNA"/>
</dbReference>